<proteinExistence type="inferred from homology"/>
<keyword evidence="4" id="KW-0234">DNA repair</keyword>
<dbReference type="Pfam" id="PF02144">
    <property type="entry name" value="Rad1"/>
    <property type="match status" value="1"/>
</dbReference>
<feature type="compositionally biased region" description="Basic residues" evidence="6">
    <location>
        <begin position="391"/>
        <end position="404"/>
    </location>
</feature>
<dbReference type="PANTHER" id="PTHR10870">
    <property type="entry name" value="CELL CYCLE CHECKPOINT PROTEIN RAD1"/>
    <property type="match status" value="1"/>
</dbReference>
<feature type="region of interest" description="Disordered" evidence="6">
    <location>
        <begin position="469"/>
        <end position="698"/>
    </location>
</feature>
<comment type="caution">
    <text evidence="7">The sequence shown here is derived from an EMBL/GenBank/DDBJ whole genome shotgun (WGS) entry which is preliminary data.</text>
</comment>
<gene>
    <name evidence="7" type="ORF">CYCCA115_LOCUS6587</name>
</gene>
<evidence type="ECO:0000256" key="2">
    <source>
        <dbReference type="ARBA" id="ARBA00010991"/>
    </source>
</evidence>
<feature type="region of interest" description="Disordered" evidence="6">
    <location>
        <begin position="1"/>
        <end position="55"/>
    </location>
</feature>
<sequence>MPTAVNRNQALFSTNSLLSQDSSQQSESPSQNDRETTRGSQSQASAHPSQSQTTPDKILFRLETEHPKVLIGMLMSFGSSSSSSSSSSSAASRSQRSQKGSGTQATITQSMMLLNASGAAANDMSASIGQMTIYTTETGLQLHQSTNLSSQSSMELPKELFSYYQTSATPATSSGGATQTSSTSSQTAGNCCCCISWKPLRNALILAMTQNPNKLSMTYNMNDEVLHVETECGGTIMRRSTTASYSFSGRAAAPSSSSSSSSTGVVCTAVVSGLVPPEEQPQLSQAFLQHPIVARILVPSTILMDVLELALVSPMAIQLQWKTTTVQAATESKKSVLQVSAVGPCSECAVQWQIPIEWTNQNNIELLDDNDDTATTDDGISTRMSSLDGSRRKRKSHENAKRTVRKVKHSYPYEAWAQAMKPLLDSQAHETCISVNEQGILAIQHQLLCHDNIAAFCDGLLVPLIVEEDEDDDDGDSDANSETDDDRTDASSRMTRSNTHTQGSSSSAGSSRDHRTAAHFTPSQSTVGHDDNQDDDDSGKNSQQPIDLSRQSVPANKSQRSTNDDDDDGSRHDESGGGGIEPSFFGALPVVDDDNNHAVGAAKRPSSRFSSIGSNASSSSRRREERKRLRAQQRLPAGSDAEPSASVSQQLSPVVLPSTSSPPDHLEDDDHMEPTQTQDEDDEEERYCSSPEVVYGKI</sequence>
<dbReference type="AlphaFoldDB" id="A0AAD2CNP8"/>
<feature type="compositionally biased region" description="Low complexity" evidence="6">
    <location>
        <begin position="13"/>
        <end position="31"/>
    </location>
</feature>
<feature type="compositionally biased region" description="Polar residues" evidence="6">
    <location>
        <begin position="1"/>
        <end position="12"/>
    </location>
</feature>
<keyword evidence="5" id="KW-0539">Nucleus</keyword>
<dbReference type="Gene3D" id="3.70.10.10">
    <property type="match status" value="1"/>
</dbReference>
<dbReference type="EMBL" id="CAKOGP040000791">
    <property type="protein sequence ID" value="CAJ1939432.1"/>
    <property type="molecule type" value="Genomic_DNA"/>
</dbReference>
<evidence type="ECO:0000256" key="5">
    <source>
        <dbReference type="ARBA" id="ARBA00023242"/>
    </source>
</evidence>
<feature type="region of interest" description="Disordered" evidence="6">
    <location>
        <begin position="80"/>
        <end position="105"/>
    </location>
</feature>
<evidence type="ECO:0000256" key="4">
    <source>
        <dbReference type="ARBA" id="ARBA00023204"/>
    </source>
</evidence>
<evidence type="ECO:0000256" key="3">
    <source>
        <dbReference type="ARBA" id="ARBA00022763"/>
    </source>
</evidence>
<dbReference type="PANTHER" id="PTHR10870:SF0">
    <property type="entry name" value="CELL CYCLE CHECKPOINT PROTEIN RAD1"/>
    <property type="match status" value="1"/>
</dbReference>
<dbReference type="GO" id="GO:0000077">
    <property type="term" value="P:DNA damage checkpoint signaling"/>
    <property type="evidence" value="ECO:0007669"/>
    <property type="project" value="InterPro"/>
</dbReference>
<evidence type="ECO:0000313" key="7">
    <source>
        <dbReference type="EMBL" id="CAJ1939432.1"/>
    </source>
</evidence>
<keyword evidence="3" id="KW-0227">DNA damage</keyword>
<comment type="subcellular location">
    <subcellularLocation>
        <location evidence="1">Nucleus</location>
    </subcellularLocation>
</comment>
<feature type="compositionally biased region" description="Low complexity" evidence="6">
    <location>
        <begin position="651"/>
        <end position="663"/>
    </location>
</feature>
<evidence type="ECO:0000256" key="6">
    <source>
        <dbReference type="SAM" id="MobiDB-lite"/>
    </source>
</evidence>
<reference evidence="7" key="1">
    <citation type="submission" date="2023-08" db="EMBL/GenBank/DDBJ databases">
        <authorList>
            <person name="Audoor S."/>
            <person name="Bilcke G."/>
        </authorList>
    </citation>
    <scope>NUCLEOTIDE SEQUENCE</scope>
</reference>
<feature type="region of interest" description="Disordered" evidence="6">
    <location>
        <begin position="374"/>
        <end position="404"/>
    </location>
</feature>
<protein>
    <submittedName>
        <fullName evidence="7">Uncharacterized protein</fullName>
    </submittedName>
</protein>
<evidence type="ECO:0000313" key="8">
    <source>
        <dbReference type="Proteomes" id="UP001295423"/>
    </source>
</evidence>
<feature type="compositionally biased region" description="Polar residues" evidence="6">
    <location>
        <begin position="491"/>
        <end position="502"/>
    </location>
</feature>
<feature type="compositionally biased region" description="Low complexity" evidence="6">
    <location>
        <begin position="80"/>
        <end position="98"/>
    </location>
</feature>
<evidence type="ECO:0000256" key="1">
    <source>
        <dbReference type="ARBA" id="ARBA00004123"/>
    </source>
</evidence>
<comment type="similarity">
    <text evidence="2">Belongs to the rad1 family.</text>
</comment>
<organism evidence="7 8">
    <name type="scientific">Cylindrotheca closterium</name>
    <dbReference type="NCBI Taxonomy" id="2856"/>
    <lineage>
        <taxon>Eukaryota</taxon>
        <taxon>Sar</taxon>
        <taxon>Stramenopiles</taxon>
        <taxon>Ochrophyta</taxon>
        <taxon>Bacillariophyta</taxon>
        <taxon>Bacillariophyceae</taxon>
        <taxon>Bacillariophycidae</taxon>
        <taxon>Bacillariales</taxon>
        <taxon>Bacillariaceae</taxon>
        <taxon>Cylindrotheca</taxon>
    </lineage>
</organism>
<dbReference type="Proteomes" id="UP001295423">
    <property type="component" value="Unassembled WGS sequence"/>
</dbReference>
<feature type="compositionally biased region" description="Acidic residues" evidence="6">
    <location>
        <begin position="469"/>
        <end position="487"/>
    </location>
</feature>
<dbReference type="GO" id="GO:0006281">
    <property type="term" value="P:DNA repair"/>
    <property type="evidence" value="ECO:0007669"/>
    <property type="project" value="UniProtKB-KW"/>
</dbReference>
<name>A0AAD2CNP8_9STRA</name>
<dbReference type="InterPro" id="IPR003021">
    <property type="entry name" value="Rad1_Rec1_Rad17"/>
</dbReference>
<accession>A0AAD2CNP8</accession>
<keyword evidence="8" id="KW-1185">Reference proteome</keyword>
<feature type="compositionally biased region" description="Low complexity" evidence="6">
    <location>
        <begin position="607"/>
        <end position="619"/>
    </location>
</feature>
<feature type="compositionally biased region" description="Polar residues" evidence="6">
    <location>
        <begin position="540"/>
        <end position="561"/>
    </location>
</feature>
<feature type="compositionally biased region" description="Low complexity" evidence="6">
    <location>
        <begin position="40"/>
        <end position="52"/>
    </location>
</feature>
<dbReference type="GO" id="GO:0030896">
    <property type="term" value="C:checkpoint clamp complex"/>
    <property type="evidence" value="ECO:0007669"/>
    <property type="project" value="TreeGrafter"/>
</dbReference>